<sequence length="558" mass="61504">MSPRGRKWRAGPKISPSGANSSSPSKAQDDRTPLLYSTNDNNKDESEDNDDNDNELHHKFSVGSLAIGEVTDTMNGETRRTVGGVTWNGNHEQNEMAATTNKAKCVAERNSSSCSTDTSQGLTLLSEYILQTWRISTEAIECLSNPEKTHAKKDANLDTTKSLVDHDEHKVKKSLSSGIAAVPIFDNDEIDVRTRDTSIESAAYLADHRQKDVGPEDLTNCPEDQDETEVKKIVESASPETATICSTESTNPIQTICSDGSMNVSKVVSKMEDQSVEVKVKVEDRNVKVEVEVEDRSVEVQVEVVDRSVEVEVEGRSVEVEVEEKAETSKRVRFHPATPTPPERSGRYLHKRTKTSLPLTSPAGVLIHRMIRKKAQVIVPLIRVPLASSTPGPTNAHVFGIVADKKPVLQVELKSGNKLNKALLVLQDTDSNLATIMLYDQKAAWIDESIRVGDVVQVTNVAMCFQFSRISIVATEDSGLGHLNGELLESYVGDAEVERPQDQEPRLINFEPDQTTVLSWATRQRAPLKIAIDKYNIPGTFSCAHNRDHPSSSVLFLL</sequence>
<dbReference type="SUPFAM" id="SSF50249">
    <property type="entry name" value="Nucleic acid-binding proteins"/>
    <property type="match status" value="1"/>
</dbReference>
<keyword evidence="3" id="KW-1185">Reference proteome</keyword>
<dbReference type="AlphaFoldDB" id="A0A9P6QVG1"/>
<dbReference type="InterPro" id="IPR012340">
    <property type="entry name" value="NA-bd_OB-fold"/>
</dbReference>
<accession>A0A9P6QVG1</accession>
<comment type="caution">
    <text evidence="2">The sequence shown here is derived from an EMBL/GenBank/DDBJ whole genome shotgun (WGS) entry which is preliminary data.</text>
</comment>
<evidence type="ECO:0000313" key="2">
    <source>
        <dbReference type="EMBL" id="KAG0295833.1"/>
    </source>
</evidence>
<feature type="compositionally biased region" description="Low complexity" evidence="1">
    <location>
        <begin position="12"/>
        <end position="25"/>
    </location>
</feature>
<dbReference type="Proteomes" id="UP000823405">
    <property type="component" value="Unassembled WGS sequence"/>
</dbReference>
<organism evidence="2 3">
    <name type="scientific">Linnemannia gamsii</name>
    <dbReference type="NCBI Taxonomy" id="64522"/>
    <lineage>
        <taxon>Eukaryota</taxon>
        <taxon>Fungi</taxon>
        <taxon>Fungi incertae sedis</taxon>
        <taxon>Mucoromycota</taxon>
        <taxon>Mortierellomycotina</taxon>
        <taxon>Mortierellomycetes</taxon>
        <taxon>Mortierellales</taxon>
        <taxon>Mortierellaceae</taxon>
        <taxon>Linnemannia</taxon>
    </lineage>
</organism>
<dbReference type="EMBL" id="JAAAIN010002199">
    <property type="protein sequence ID" value="KAG0295833.1"/>
    <property type="molecule type" value="Genomic_DNA"/>
</dbReference>
<reference evidence="2" key="1">
    <citation type="journal article" date="2020" name="Fungal Divers.">
        <title>Resolving the Mortierellaceae phylogeny through synthesis of multi-gene phylogenetics and phylogenomics.</title>
        <authorList>
            <person name="Vandepol N."/>
            <person name="Liber J."/>
            <person name="Desiro A."/>
            <person name="Na H."/>
            <person name="Kennedy M."/>
            <person name="Barry K."/>
            <person name="Grigoriev I.V."/>
            <person name="Miller A.N."/>
            <person name="O'Donnell K."/>
            <person name="Stajich J.E."/>
            <person name="Bonito G."/>
        </authorList>
    </citation>
    <scope>NUCLEOTIDE SEQUENCE</scope>
    <source>
        <strain evidence="2">NVP60</strain>
    </source>
</reference>
<dbReference type="Gene3D" id="2.40.50.140">
    <property type="entry name" value="Nucleic acid-binding proteins"/>
    <property type="match status" value="1"/>
</dbReference>
<proteinExistence type="predicted"/>
<feature type="region of interest" description="Disordered" evidence="1">
    <location>
        <begin position="70"/>
        <end position="89"/>
    </location>
</feature>
<protein>
    <submittedName>
        <fullName evidence="2">Uncharacterized protein</fullName>
    </submittedName>
</protein>
<gene>
    <name evidence="2" type="ORF">BGZ97_004695</name>
</gene>
<feature type="compositionally biased region" description="Basic residues" evidence="1">
    <location>
        <begin position="1"/>
        <end position="10"/>
    </location>
</feature>
<name>A0A9P6QVG1_9FUNG</name>
<evidence type="ECO:0000313" key="3">
    <source>
        <dbReference type="Proteomes" id="UP000823405"/>
    </source>
</evidence>
<feature type="region of interest" description="Disordered" evidence="1">
    <location>
        <begin position="1"/>
        <end position="56"/>
    </location>
</feature>
<evidence type="ECO:0000256" key="1">
    <source>
        <dbReference type="SAM" id="MobiDB-lite"/>
    </source>
</evidence>